<feature type="compositionally biased region" description="Polar residues" evidence="1">
    <location>
        <begin position="1153"/>
        <end position="1167"/>
    </location>
</feature>
<feature type="region of interest" description="Disordered" evidence="1">
    <location>
        <begin position="995"/>
        <end position="1038"/>
    </location>
</feature>
<feature type="compositionally biased region" description="Polar residues" evidence="1">
    <location>
        <begin position="1091"/>
        <end position="1108"/>
    </location>
</feature>
<protein>
    <submittedName>
        <fullName evidence="2">Proline-rich protein 1-like 1</fullName>
    </submittedName>
</protein>
<feature type="compositionally biased region" description="Basic and acidic residues" evidence="1">
    <location>
        <begin position="24"/>
        <end position="55"/>
    </location>
</feature>
<feature type="compositionally biased region" description="Pro residues" evidence="1">
    <location>
        <begin position="69"/>
        <end position="79"/>
    </location>
</feature>
<dbReference type="Proteomes" id="UP000747542">
    <property type="component" value="Unassembled WGS sequence"/>
</dbReference>
<sequence length="1220" mass="131330">MTISTAISGILAELDEFSHELEARQKEKKEELARMMEKEEEERKNKQNVSKECHSNKRKAMSDLSPDASPSPDPPPPDTTPDTPSLQPVTLQALTDTAEGGAKGLQVPALLPSIVTKSQLPPVEQKFINIFVSIFQFGDPGVFMGGDWNVYTSKEEVGDLTSEEDYSSEALTTTLSEDTSLPTSLQRHLQELQVDQLSSFSELLVDGAPLMEAGQVRHPHLKVQVDDSTSEEEVLEDEEVLSREIKVDVTPAAVDNVTSSEKVEVGVPSPLEIVVDNSKSQGPPVEAVAAVVDSASDHGAKLPDHSQNEVLPQENQACVSPPDKESQVGSGQPQEEAEADTALPRGETTTKIGESSLTGGFIDISTLQEAQADITQPQETPSTGQETMQKQIKTDQIDSESPESPQVTEPDQKPEVQPPQVTKPEQKPEVQPPQVTEPDQKPEVQPRQVTEPDQKPEVQPPQVTKPEQKPEVQPRQVTEPDQKPEVQPPQVTKPEQKPEVKPPQVTEPEQKPEVQPSQVTEPEQKPEVQPPQVTEPEHKPEVQPPQVTEPEQKPEVQPPQVTEPEQKPEVQPPQVTEPEQKPEVQPSQVTEPEQKPEVKPPQVTEPEQKPVLANTRPQETSVDQQSGNKSDFSDDVAHKEEAVVKAKPTVVKEVTFKLPSESPVSSETGGEEGSSEATETGADISDFVSFAEENNPPVEPDAKALPVEVVTDVPVAYFDQACGVNDKEMEVECRGQETQTSFALPPPVLVTESKEHSTQTEEEKGITVVGLSTSFRHDKDGAETRAGSQGPIQPKVTEILLDALLPSETQLLVKDTRFVDSTPMQNVEIEGSEAGAVPCIVTSHVSLAFLGLEHRDESGTRQSQTLTPVKEGQDAVTSPDNAKNSSKQECKESLSAKHKDLEVIASVDPKVDTHSAPITSPLATSNSTLTSGQIVSDQVSHTKNKSATDQATKITPKDNSVKAINGEGKPSAEHNTMPSAEVNKQQTLVDLSQQALPRPISPVPPRVPEEEDGNCNLKSPTQTLQSREQHEDAAPHPVSPSLEAIAEAVAASTTRAALELLATATTDTSSPRQESQAVSSRPAVHTEEVQSDQSPISTDESSSATTVVAISDVEEDLGASDLRTQSATETLGPDATSKSSTVSITTITHTPSDSPVSTPTEEVTQESVEAALAEAVQEEVPSSTVKSAGPQAASPQKGPEATTVSPVRSSLALAWQLLTH</sequence>
<feature type="compositionally biased region" description="Low complexity" evidence="1">
    <location>
        <begin position="1136"/>
        <end position="1152"/>
    </location>
</feature>
<feature type="compositionally biased region" description="Basic and acidic residues" evidence="1">
    <location>
        <begin position="298"/>
        <end position="307"/>
    </location>
</feature>
<feature type="region of interest" description="Disordered" evidence="1">
    <location>
        <begin position="298"/>
        <end position="705"/>
    </location>
</feature>
<organism evidence="2 3">
    <name type="scientific">Homarus americanus</name>
    <name type="common">American lobster</name>
    <dbReference type="NCBI Taxonomy" id="6706"/>
    <lineage>
        <taxon>Eukaryota</taxon>
        <taxon>Metazoa</taxon>
        <taxon>Ecdysozoa</taxon>
        <taxon>Arthropoda</taxon>
        <taxon>Crustacea</taxon>
        <taxon>Multicrustacea</taxon>
        <taxon>Malacostraca</taxon>
        <taxon>Eumalacostraca</taxon>
        <taxon>Eucarida</taxon>
        <taxon>Decapoda</taxon>
        <taxon>Pleocyemata</taxon>
        <taxon>Astacidea</taxon>
        <taxon>Nephropoidea</taxon>
        <taxon>Nephropidae</taxon>
        <taxon>Homarus</taxon>
    </lineage>
</organism>
<accession>A0A8J5JY98</accession>
<feature type="compositionally biased region" description="Basic and acidic residues" evidence="1">
    <location>
        <begin position="466"/>
        <end position="484"/>
    </location>
</feature>
<feature type="compositionally biased region" description="Polar residues" evidence="1">
    <location>
        <begin position="937"/>
        <end position="953"/>
    </location>
</feature>
<gene>
    <name evidence="2" type="primary">PRP-L1</name>
    <name evidence="2" type="ORF">Hamer_G014169</name>
</gene>
<feature type="compositionally biased region" description="Basic and acidic residues" evidence="1">
    <location>
        <begin position="886"/>
        <end position="895"/>
    </location>
</feature>
<feature type="compositionally biased region" description="Polar residues" evidence="1">
    <location>
        <begin position="615"/>
        <end position="630"/>
    </location>
</feature>
<feature type="compositionally biased region" description="Polar residues" evidence="1">
    <location>
        <begin position="875"/>
        <end position="885"/>
    </location>
</feature>
<reference evidence="2" key="1">
    <citation type="journal article" date="2021" name="Sci. Adv.">
        <title>The American lobster genome reveals insights on longevity, neural, and immune adaptations.</title>
        <authorList>
            <person name="Polinski J.M."/>
            <person name="Zimin A.V."/>
            <person name="Clark K.F."/>
            <person name="Kohn A.B."/>
            <person name="Sadowski N."/>
            <person name="Timp W."/>
            <person name="Ptitsyn A."/>
            <person name="Khanna P."/>
            <person name="Romanova D.Y."/>
            <person name="Williams P."/>
            <person name="Greenwood S.J."/>
            <person name="Moroz L.L."/>
            <person name="Walt D.R."/>
            <person name="Bodnar A.G."/>
        </authorList>
    </citation>
    <scope>NUCLEOTIDE SEQUENCE</scope>
    <source>
        <strain evidence="2">GMGI-L3</strain>
    </source>
</reference>
<feature type="compositionally biased region" description="Basic and acidic residues" evidence="1">
    <location>
        <begin position="438"/>
        <end position="456"/>
    </location>
</feature>
<dbReference type="AlphaFoldDB" id="A0A8J5JY98"/>
<feature type="compositionally biased region" description="Polar residues" evidence="1">
    <location>
        <begin position="1016"/>
        <end position="1026"/>
    </location>
</feature>
<proteinExistence type="predicted"/>
<dbReference type="EMBL" id="JAHLQT010028947">
    <property type="protein sequence ID" value="KAG7161604.1"/>
    <property type="molecule type" value="Genomic_DNA"/>
</dbReference>
<feature type="compositionally biased region" description="Low complexity" evidence="1">
    <location>
        <begin position="1168"/>
        <end position="1180"/>
    </location>
</feature>
<feature type="region of interest" description="Disordered" evidence="1">
    <location>
        <begin position="1064"/>
        <end position="1207"/>
    </location>
</feature>
<evidence type="ECO:0000313" key="2">
    <source>
        <dbReference type="EMBL" id="KAG7161604.1"/>
    </source>
</evidence>
<keyword evidence="3" id="KW-1185">Reference proteome</keyword>
<evidence type="ECO:0000256" key="1">
    <source>
        <dbReference type="SAM" id="MobiDB-lite"/>
    </source>
</evidence>
<feature type="compositionally biased region" description="Basic and acidic residues" evidence="1">
    <location>
        <begin position="631"/>
        <end position="644"/>
    </location>
</feature>
<feature type="region of interest" description="Disordered" evidence="1">
    <location>
        <begin position="937"/>
        <end position="977"/>
    </location>
</feature>
<feature type="compositionally biased region" description="Polar residues" evidence="1">
    <location>
        <begin position="365"/>
        <end position="391"/>
    </location>
</feature>
<evidence type="ECO:0000313" key="3">
    <source>
        <dbReference type="Proteomes" id="UP000747542"/>
    </source>
</evidence>
<feature type="compositionally biased region" description="Polar residues" evidence="1">
    <location>
        <begin position="347"/>
        <end position="358"/>
    </location>
</feature>
<comment type="caution">
    <text evidence="2">The sequence shown here is derived from an EMBL/GenBank/DDBJ whole genome shotgun (WGS) entry which is preliminary data.</text>
</comment>
<feature type="compositionally biased region" description="Polar residues" evidence="1">
    <location>
        <begin position="308"/>
        <end position="318"/>
    </location>
</feature>
<name>A0A8J5JY98_HOMAM</name>
<feature type="region of interest" description="Disordered" evidence="1">
    <location>
        <begin position="856"/>
        <end position="895"/>
    </location>
</feature>
<feature type="region of interest" description="Disordered" evidence="1">
    <location>
        <begin position="24"/>
        <end position="87"/>
    </location>
</feature>